<accession>A0A6S7BSN1</accession>
<evidence type="ECO:0000256" key="4">
    <source>
        <dbReference type="ARBA" id="ARBA00022692"/>
    </source>
</evidence>
<dbReference type="GO" id="GO:0070069">
    <property type="term" value="C:cytochrome complex"/>
    <property type="evidence" value="ECO:0007669"/>
    <property type="project" value="TreeGrafter"/>
</dbReference>
<evidence type="ECO:0000256" key="1">
    <source>
        <dbReference type="ARBA" id="ARBA00004651"/>
    </source>
</evidence>
<reference evidence="8 9" key="1">
    <citation type="submission" date="2020-04" db="EMBL/GenBank/DDBJ databases">
        <authorList>
            <person name="De Canck E."/>
        </authorList>
    </citation>
    <scope>NUCLEOTIDE SEQUENCE [LARGE SCALE GENOMIC DNA]</scope>
    <source>
        <strain evidence="8 9">LMG 28138</strain>
    </source>
</reference>
<dbReference type="GO" id="GO:0009055">
    <property type="term" value="F:electron transfer activity"/>
    <property type="evidence" value="ECO:0007669"/>
    <property type="project" value="TreeGrafter"/>
</dbReference>
<dbReference type="Pfam" id="PF02322">
    <property type="entry name" value="Cyt_bd_oxida_II"/>
    <property type="match status" value="1"/>
</dbReference>
<evidence type="ECO:0000313" key="9">
    <source>
        <dbReference type="Proteomes" id="UP000494115"/>
    </source>
</evidence>
<feature type="transmembrane region" description="Helical" evidence="7">
    <location>
        <begin position="263"/>
        <end position="284"/>
    </location>
</feature>
<comment type="similarity">
    <text evidence="2">Belongs to the cytochrome ubiquinol oxidase subunit 2 family.</text>
</comment>
<evidence type="ECO:0000256" key="6">
    <source>
        <dbReference type="ARBA" id="ARBA00023136"/>
    </source>
</evidence>
<gene>
    <name evidence="8" type="primary">cydB_3</name>
    <name evidence="8" type="ORF">LMG28138_04956</name>
</gene>
<keyword evidence="9" id="KW-1185">Reference proteome</keyword>
<feature type="transmembrane region" description="Helical" evidence="7">
    <location>
        <begin position="162"/>
        <end position="184"/>
    </location>
</feature>
<keyword evidence="4 7" id="KW-0812">Transmembrane</keyword>
<feature type="transmembrane region" description="Helical" evidence="7">
    <location>
        <begin position="120"/>
        <end position="142"/>
    </location>
</feature>
<keyword evidence="6 7" id="KW-0472">Membrane</keyword>
<evidence type="ECO:0000256" key="2">
    <source>
        <dbReference type="ARBA" id="ARBA00007543"/>
    </source>
</evidence>
<feature type="transmembrane region" description="Helical" evidence="7">
    <location>
        <begin position="196"/>
        <end position="214"/>
    </location>
</feature>
<organism evidence="8 9">
    <name type="scientific">Pararobbsia alpina</name>
    <dbReference type="NCBI Taxonomy" id="621374"/>
    <lineage>
        <taxon>Bacteria</taxon>
        <taxon>Pseudomonadati</taxon>
        <taxon>Pseudomonadota</taxon>
        <taxon>Betaproteobacteria</taxon>
        <taxon>Burkholderiales</taxon>
        <taxon>Burkholderiaceae</taxon>
        <taxon>Pararobbsia</taxon>
    </lineage>
</organism>
<keyword evidence="5 7" id="KW-1133">Transmembrane helix</keyword>
<evidence type="ECO:0000256" key="5">
    <source>
        <dbReference type="ARBA" id="ARBA00022989"/>
    </source>
</evidence>
<evidence type="ECO:0000256" key="7">
    <source>
        <dbReference type="SAM" id="Phobius"/>
    </source>
</evidence>
<dbReference type="Proteomes" id="UP000494115">
    <property type="component" value="Unassembled WGS sequence"/>
</dbReference>
<dbReference type="PANTHER" id="PTHR43141:SF4">
    <property type="entry name" value="CYTOCHROME BD2 SUBUNIT II"/>
    <property type="match status" value="1"/>
</dbReference>
<dbReference type="PANTHER" id="PTHR43141">
    <property type="entry name" value="CYTOCHROME BD2 SUBUNIT II"/>
    <property type="match status" value="1"/>
</dbReference>
<dbReference type="GO" id="GO:0005886">
    <property type="term" value="C:plasma membrane"/>
    <property type="evidence" value="ECO:0007669"/>
    <property type="project" value="UniProtKB-SubCell"/>
</dbReference>
<dbReference type="GO" id="GO:0019646">
    <property type="term" value="P:aerobic electron transport chain"/>
    <property type="evidence" value="ECO:0007669"/>
    <property type="project" value="TreeGrafter"/>
</dbReference>
<feature type="transmembrane region" description="Helical" evidence="7">
    <location>
        <begin position="7"/>
        <end position="26"/>
    </location>
</feature>
<feature type="transmembrane region" description="Helical" evidence="7">
    <location>
        <begin position="304"/>
        <end position="327"/>
    </location>
</feature>
<evidence type="ECO:0000256" key="3">
    <source>
        <dbReference type="ARBA" id="ARBA00022475"/>
    </source>
</evidence>
<sequence length="340" mass="37304">MLQSIGLLPLFAAATLAFAVLMYVVMDGTDLGVGILFFATPDATQRAMMVDSILPVWDANETWLVLGGGGLIAMFPLAYSVFLSALYPVFFALLMALIFRGMAIEFRENAAERRKRWWDAAMLSGSLVSAFCQGVLLGSLIQGIHFARDEYAGGLWDWLTPFTVFCGIGLVIGYGWLGACWLIWRTEGELSRRARRLALLLATATALATLGVAAWTPLLNLSYLVRWFGTGNRWHAVVVALAYLVIAIGFLHAWGKHRQFAPLLMALAWFVLSFFCVLATLFPLMLPPALSVRDAAAPDSTLSFVLSGSAVLIPAIVCYSSFSFWVFRGKVKPQAQLTEQ</sequence>
<keyword evidence="3" id="KW-1003">Cell membrane</keyword>
<name>A0A6S7BSN1_9BURK</name>
<evidence type="ECO:0000313" key="8">
    <source>
        <dbReference type="EMBL" id="CAB3801163.1"/>
    </source>
</evidence>
<protein>
    <submittedName>
        <fullName evidence="8">Cytochrome bd-I ubiquinol oxidase subunit 2</fullName>
    </submittedName>
</protein>
<dbReference type="NCBIfam" id="TIGR00203">
    <property type="entry name" value="cydB"/>
    <property type="match status" value="1"/>
</dbReference>
<feature type="transmembrane region" description="Helical" evidence="7">
    <location>
        <begin position="234"/>
        <end position="251"/>
    </location>
</feature>
<proteinExistence type="inferred from homology"/>
<feature type="transmembrane region" description="Helical" evidence="7">
    <location>
        <begin position="77"/>
        <end position="99"/>
    </location>
</feature>
<dbReference type="EMBL" id="CADIKM010000041">
    <property type="protein sequence ID" value="CAB3801163.1"/>
    <property type="molecule type" value="Genomic_DNA"/>
</dbReference>
<dbReference type="InterPro" id="IPR003317">
    <property type="entry name" value="Cyt-d_oxidase_su2"/>
</dbReference>
<dbReference type="GO" id="GO:0016682">
    <property type="term" value="F:oxidoreductase activity, acting on diphenols and related substances as donors, oxygen as acceptor"/>
    <property type="evidence" value="ECO:0007669"/>
    <property type="project" value="TreeGrafter"/>
</dbReference>
<comment type="subcellular location">
    <subcellularLocation>
        <location evidence="1">Cell membrane</location>
        <topology evidence="1">Multi-pass membrane protein</topology>
    </subcellularLocation>
</comment>
<dbReference type="AlphaFoldDB" id="A0A6S7BSN1"/>
<dbReference type="RefSeq" id="WP_175107565.1">
    <property type="nucleotide sequence ID" value="NZ_CADIKM010000041.1"/>
</dbReference>